<name>A0A4R1RDE5_9FLAO</name>
<keyword evidence="2" id="KW-0808">Transferase</keyword>
<dbReference type="PANTHER" id="PTHR34203:SF15">
    <property type="entry name" value="SLL1173 PROTEIN"/>
    <property type="match status" value="1"/>
</dbReference>
<dbReference type="PANTHER" id="PTHR34203">
    <property type="entry name" value="METHYLTRANSFERASE, FKBM FAMILY PROTEIN"/>
    <property type="match status" value="1"/>
</dbReference>
<dbReference type="OrthoDB" id="9812600at2"/>
<evidence type="ECO:0000313" key="2">
    <source>
        <dbReference type="EMBL" id="TCL63894.1"/>
    </source>
</evidence>
<accession>A0A4R1RDE5</accession>
<feature type="domain" description="Methyltransferase FkbM" evidence="1">
    <location>
        <begin position="96"/>
        <end position="243"/>
    </location>
</feature>
<dbReference type="CDD" id="cd02440">
    <property type="entry name" value="AdoMet_MTases"/>
    <property type="match status" value="1"/>
</dbReference>
<dbReference type="GO" id="GO:0032259">
    <property type="term" value="P:methylation"/>
    <property type="evidence" value="ECO:0007669"/>
    <property type="project" value="UniProtKB-KW"/>
</dbReference>
<evidence type="ECO:0000259" key="1">
    <source>
        <dbReference type="Pfam" id="PF05050"/>
    </source>
</evidence>
<dbReference type="InterPro" id="IPR052514">
    <property type="entry name" value="SAM-dependent_MTase"/>
</dbReference>
<evidence type="ECO:0000313" key="3">
    <source>
        <dbReference type="Proteomes" id="UP000295455"/>
    </source>
</evidence>
<protein>
    <submittedName>
        <fullName evidence="2">FkbM family methyltransferase</fullName>
    </submittedName>
</protein>
<dbReference type="Gene3D" id="3.40.50.150">
    <property type="entry name" value="Vaccinia Virus protein VP39"/>
    <property type="match status" value="1"/>
</dbReference>
<dbReference type="SUPFAM" id="SSF53335">
    <property type="entry name" value="S-adenosyl-L-methionine-dependent methyltransferases"/>
    <property type="match status" value="1"/>
</dbReference>
<gene>
    <name evidence="2" type="ORF">EV196_10890</name>
</gene>
<dbReference type="InterPro" id="IPR006342">
    <property type="entry name" value="FkbM_mtfrase"/>
</dbReference>
<dbReference type="NCBIfam" id="TIGR01444">
    <property type="entry name" value="fkbM_fam"/>
    <property type="match status" value="1"/>
</dbReference>
<keyword evidence="3" id="KW-1185">Reference proteome</keyword>
<sequence>MKINRVYNKLILRFGMLKKHPLTKTSPLKGMLRYLMFNVYQTIFPKPRVYKWINGLKFYAEKGDAGLVGNIYYGLMDYDDSMFLIDHLKSENLFVDVGANLGHYTLLANGICKAKVIAFEPIESTIVKLRKNIVLNGLEKNVTILKYGVGDKNEMLNFTTNRTVMNSVSIKENTNTIKLEVKTLNELLKNESPTFIKIDVEGYEYKVLIGASDILEKPSLKYLMVEFNNSGERYNIKDDDVYRLILTHNFVPISYNVETKEIAILESYNKEKFNTLFIRKDSLPNNA</sequence>
<dbReference type="Proteomes" id="UP000295455">
    <property type="component" value="Unassembled WGS sequence"/>
</dbReference>
<dbReference type="EMBL" id="SLUP01000008">
    <property type="protein sequence ID" value="TCL63894.1"/>
    <property type="molecule type" value="Genomic_DNA"/>
</dbReference>
<comment type="caution">
    <text evidence="2">The sequence shown here is derived from an EMBL/GenBank/DDBJ whole genome shotgun (WGS) entry which is preliminary data.</text>
</comment>
<dbReference type="InterPro" id="IPR029063">
    <property type="entry name" value="SAM-dependent_MTases_sf"/>
</dbReference>
<organism evidence="2 3">
    <name type="scientific">Mariniflexile fucanivorans</name>
    <dbReference type="NCBI Taxonomy" id="264023"/>
    <lineage>
        <taxon>Bacteria</taxon>
        <taxon>Pseudomonadati</taxon>
        <taxon>Bacteroidota</taxon>
        <taxon>Flavobacteriia</taxon>
        <taxon>Flavobacteriales</taxon>
        <taxon>Flavobacteriaceae</taxon>
        <taxon>Mariniflexile</taxon>
    </lineage>
</organism>
<dbReference type="AlphaFoldDB" id="A0A4R1RDE5"/>
<keyword evidence="2" id="KW-0489">Methyltransferase</keyword>
<dbReference type="GO" id="GO:0008168">
    <property type="term" value="F:methyltransferase activity"/>
    <property type="evidence" value="ECO:0007669"/>
    <property type="project" value="UniProtKB-KW"/>
</dbReference>
<reference evidence="2 3" key="1">
    <citation type="submission" date="2019-03" db="EMBL/GenBank/DDBJ databases">
        <title>Genomic Encyclopedia of Type Strains, Phase IV (KMG-IV): sequencing the most valuable type-strain genomes for metagenomic binning, comparative biology and taxonomic classification.</title>
        <authorList>
            <person name="Goeker M."/>
        </authorList>
    </citation>
    <scope>NUCLEOTIDE SEQUENCE [LARGE SCALE GENOMIC DNA]</scope>
    <source>
        <strain evidence="2 3">DSM 18792</strain>
    </source>
</reference>
<proteinExistence type="predicted"/>
<dbReference type="Pfam" id="PF05050">
    <property type="entry name" value="Methyltransf_21"/>
    <property type="match status" value="1"/>
</dbReference>